<protein>
    <submittedName>
        <fullName evidence="2">DUF1430 domain-containing protein</fullName>
    </submittedName>
</protein>
<dbReference type="InterPro" id="IPR006541">
    <property type="entry name" value="Bacteriocin_ass"/>
</dbReference>
<accession>A0A927C3Q4</accession>
<dbReference type="RefSeq" id="WP_190924181.1">
    <property type="nucleotide sequence ID" value="NZ_JACXJA010000003.1"/>
</dbReference>
<keyword evidence="3" id="KW-1185">Reference proteome</keyword>
<dbReference type="AlphaFoldDB" id="A0A927C3Q4"/>
<keyword evidence="1" id="KW-0812">Transmembrane</keyword>
<feature type="transmembrane region" description="Helical" evidence="1">
    <location>
        <begin position="170"/>
        <end position="190"/>
    </location>
</feature>
<proteinExistence type="predicted"/>
<keyword evidence="1" id="KW-0472">Membrane</keyword>
<feature type="transmembrane region" description="Helical" evidence="1">
    <location>
        <begin position="619"/>
        <end position="641"/>
    </location>
</feature>
<name>A0A927C3Q4_9BACL</name>
<organism evidence="2 3">
    <name type="scientific">Paenibacillus oceani</name>
    <dbReference type="NCBI Taxonomy" id="2772510"/>
    <lineage>
        <taxon>Bacteria</taxon>
        <taxon>Bacillati</taxon>
        <taxon>Bacillota</taxon>
        <taxon>Bacilli</taxon>
        <taxon>Bacillales</taxon>
        <taxon>Paenibacillaceae</taxon>
        <taxon>Paenibacillus</taxon>
    </lineage>
</organism>
<feature type="transmembrane region" description="Helical" evidence="1">
    <location>
        <begin position="245"/>
        <end position="265"/>
    </location>
</feature>
<reference evidence="2" key="1">
    <citation type="submission" date="2020-09" db="EMBL/GenBank/DDBJ databases">
        <title>A novel bacterium of genus Paenibacillus, isolated from South China Sea.</title>
        <authorList>
            <person name="Huang H."/>
            <person name="Mo K."/>
            <person name="Hu Y."/>
        </authorList>
    </citation>
    <scope>NUCLEOTIDE SEQUENCE</scope>
    <source>
        <strain evidence="2">IB182363</strain>
    </source>
</reference>
<evidence type="ECO:0000256" key="1">
    <source>
        <dbReference type="SAM" id="Phobius"/>
    </source>
</evidence>
<evidence type="ECO:0000313" key="3">
    <source>
        <dbReference type="Proteomes" id="UP000639396"/>
    </source>
</evidence>
<comment type="caution">
    <text evidence="2">The sequence shown here is derived from an EMBL/GenBank/DDBJ whole genome shotgun (WGS) entry which is preliminary data.</text>
</comment>
<dbReference type="Pfam" id="PF07242">
    <property type="entry name" value="DUF1430"/>
    <property type="match status" value="1"/>
</dbReference>
<dbReference type="EMBL" id="JACXJA010000003">
    <property type="protein sequence ID" value="MBD2860758.1"/>
    <property type="molecule type" value="Genomic_DNA"/>
</dbReference>
<gene>
    <name evidence="2" type="ORF">IDH45_02005</name>
</gene>
<feature type="transmembrane region" description="Helical" evidence="1">
    <location>
        <begin position="218"/>
        <end position="239"/>
    </location>
</feature>
<keyword evidence="1" id="KW-1133">Transmembrane helix</keyword>
<evidence type="ECO:0000313" key="2">
    <source>
        <dbReference type="EMBL" id="MBD2860758.1"/>
    </source>
</evidence>
<dbReference type="Proteomes" id="UP000639396">
    <property type="component" value="Unassembled WGS sequence"/>
</dbReference>
<sequence>MKTIKYIVSFCILFIGLLIIGESHTFRLNNFYTEFHNTTLYLQPNTTEEEMIRDTLRSAERHGVEIFTFVRSTPSLFQTKYDLYGTPGVKRYLDTNLDIQEKSYESLFLEDIQFRFHDFATVPGLDTIHDFYIIGSLEKATAFKIELIDKYAGNHPKKGYTDPESRNTIIAIWLLMMSIVLLLTYYDVLFQKKENLIRVSMGESIGGMMWRNVLTDTFVFTALFAAVVLFLAPFTSVYFGVRISLTLFAALIVFNALLYLNMYVYNLTEVFSNSKGGSKKLLALNYGLKLVTVIVTIFVISGNVAVLYESYQLYKQKSFFENYSDYSYVRLNHRLVVDSDGNITNRMSDTNTVEQTFYKQFFHSANATLLSDMDGLVNGNALIANRNAYDYLSRNIKELTNADLTKDIYLLVPEQIPVTEELIESFQDSLRLYEGESFAYEYEVIPYKGRVELVSIEVNLAYGSEILKNPVIIYNNKTVEQVENRPVDPERFFPFIEEIMYKVSDDEFDRFVQEHGMSREIVRKTNVLDKYNHSWNLAQRVLAINLIFSTLVLLLEFIIIVTIIKLEYEVNAIELAIKKVLGHSLPAKHRKLVLMTLVTSVLSIGAAVTAALVLELNNVSHLVFGGIVILALELAVIFFYIRKIEHARIQNTLKGGNL</sequence>
<feature type="transmembrane region" description="Helical" evidence="1">
    <location>
        <begin position="542"/>
        <end position="564"/>
    </location>
</feature>
<feature type="transmembrane region" description="Helical" evidence="1">
    <location>
        <begin position="286"/>
        <end position="308"/>
    </location>
</feature>
<feature type="transmembrane region" description="Helical" evidence="1">
    <location>
        <begin position="592"/>
        <end position="613"/>
    </location>
</feature>